<organism evidence="1 2">
    <name type="scientific">Rhizobium aouanii</name>
    <dbReference type="NCBI Taxonomy" id="3118145"/>
    <lineage>
        <taxon>Bacteria</taxon>
        <taxon>Pseudomonadati</taxon>
        <taxon>Pseudomonadota</taxon>
        <taxon>Alphaproteobacteria</taxon>
        <taxon>Hyphomicrobiales</taxon>
        <taxon>Rhizobiaceae</taxon>
        <taxon>Rhizobium/Agrobacterium group</taxon>
        <taxon>Rhizobium</taxon>
    </lineage>
</organism>
<feature type="non-terminal residue" evidence="1">
    <location>
        <position position="1"/>
    </location>
</feature>
<evidence type="ECO:0008006" key="3">
    <source>
        <dbReference type="Google" id="ProtNLM"/>
    </source>
</evidence>
<comment type="caution">
    <text evidence="1">The sequence shown here is derived from an EMBL/GenBank/DDBJ whole genome shotgun (WGS) entry which is preliminary data.</text>
</comment>
<protein>
    <recommendedName>
        <fullName evidence="3">IS5/IS1182 family transposase</fullName>
    </recommendedName>
</protein>
<sequence>KWLRTATRRYRYHPKYRNQKPLERTQNWIKLGGKVTVENTTLRHRLIRYGKSRNARRSNSFTREVKTRLMQKVCLMAKGGLALMGRQSPPHACASLPR</sequence>
<keyword evidence="2" id="KW-1185">Reference proteome</keyword>
<evidence type="ECO:0000313" key="1">
    <source>
        <dbReference type="EMBL" id="MEI1247982.1"/>
    </source>
</evidence>
<dbReference type="Proteomes" id="UP001531129">
    <property type="component" value="Unassembled WGS sequence"/>
</dbReference>
<proteinExistence type="predicted"/>
<reference evidence="1 2" key="1">
    <citation type="submission" date="2024-01" db="EMBL/GenBank/DDBJ databases">
        <title>Draft genome sequences of three bacterial strains isolated from Acacia saligna represent a potential new species within the genus Rhizobium.</title>
        <authorList>
            <person name="Tambong J.T."/>
            <person name="Mnasri B."/>
        </authorList>
    </citation>
    <scope>NUCLEOTIDE SEQUENCE [LARGE SCALE GENOMIC DNA]</scope>
    <source>
        <strain evidence="1 2">1AS12I</strain>
    </source>
</reference>
<gene>
    <name evidence="1" type="ORF">V8Q02_08090</name>
</gene>
<accession>A0ABU8CGG3</accession>
<name>A0ABU8CGG3_9HYPH</name>
<evidence type="ECO:0000313" key="2">
    <source>
        <dbReference type="Proteomes" id="UP001531129"/>
    </source>
</evidence>
<dbReference type="EMBL" id="JBAMYC010000004">
    <property type="protein sequence ID" value="MEI1247982.1"/>
    <property type="molecule type" value="Genomic_DNA"/>
</dbReference>